<comment type="caution">
    <text evidence="13">The sequence shown here is derived from an EMBL/GenBank/DDBJ whole genome shotgun (WGS) entry which is preliminary data.</text>
</comment>
<proteinExistence type="inferred from homology"/>
<dbReference type="PIRSF" id="PIRSF001267">
    <property type="entry name" value="Pyrophosphatase_GppA_Ppx"/>
    <property type="match status" value="1"/>
</dbReference>
<feature type="domain" description="Ppx/GppA phosphatase N-terminal" evidence="11">
    <location>
        <begin position="46"/>
        <end position="329"/>
    </location>
</feature>
<dbReference type="GO" id="GO:0004309">
    <property type="term" value="F:exopolyphosphatase activity"/>
    <property type="evidence" value="ECO:0007669"/>
    <property type="project" value="UniProtKB-EC"/>
</dbReference>
<dbReference type="Gene3D" id="3.30.420.40">
    <property type="match status" value="1"/>
</dbReference>
<dbReference type="GO" id="GO:0005886">
    <property type="term" value="C:plasma membrane"/>
    <property type="evidence" value="ECO:0007669"/>
    <property type="project" value="UniProtKB-SubCell"/>
</dbReference>
<evidence type="ECO:0000256" key="3">
    <source>
        <dbReference type="ARBA" id="ARBA00007125"/>
    </source>
</evidence>
<organism evidence="13 14">
    <name type="scientific">Rhodanobacter denitrificans</name>
    <dbReference type="NCBI Taxonomy" id="666685"/>
    <lineage>
        <taxon>Bacteria</taxon>
        <taxon>Pseudomonadati</taxon>
        <taxon>Pseudomonadota</taxon>
        <taxon>Gammaproteobacteria</taxon>
        <taxon>Lysobacterales</taxon>
        <taxon>Rhodanobacteraceae</taxon>
        <taxon>Rhodanobacter</taxon>
    </lineage>
</organism>
<dbReference type="InterPro" id="IPR048950">
    <property type="entry name" value="Ppx_GppA_C"/>
</dbReference>
<evidence type="ECO:0000259" key="11">
    <source>
        <dbReference type="Pfam" id="PF02541"/>
    </source>
</evidence>
<evidence type="ECO:0000256" key="10">
    <source>
        <dbReference type="ARBA" id="ARBA00047607"/>
    </source>
</evidence>
<dbReference type="EC" id="3.6.1.11" evidence="5"/>
<dbReference type="InterPro" id="IPR003695">
    <property type="entry name" value="Ppx_GppA_N"/>
</dbReference>
<reference evidence="13 14" key="1">
    <citation type="submission" date="2017-08" db="EMBL/GenBank/DDBJ databases">
        <title>Infants hospitalized years apart are colonized by the same room-sourced microbial strains.</title>
        <authorList>
            <person name="Brooks B."/>
            <person name="Olm M.R."/>
            <person name="Firek B.A."/>
            <person name="Baker R."/>
            <person name="Thomas B.C."/>
            <person name="Morowitz M.J."/>
            <person name="Banfield J.F."/>
        </authorList>
    </citation>
    <scope>NUCLEOTIDE SEQUENCE [LARGE SCALE GENOMIC DNA]</scope>
    <source>
        <strain evidence="13">S2_005_003_R2_42</strain>
    </source>
</reference>
<sequence>MHRHRPVCHNRHRSPACARRVTDANDIRNGELLAAVDIGSNSFHMIVARYEHGELRVIDRLRDSVRLAMGLGADGSLAAPQRERALACLAQFGQRLRGLAHGRVHAVATNAVRQLANPQAFLMPAETALGHPIEIVSGREEARLIYLGVANGLPRGDQRRLVVDIGGGSTEFIIGQDFEALERESVQIGCVASTRRFFEDGKLTAKRWRQASTEIAVELQQFAADYRSRGWAEAFGSSGTVRAIGSIVQANRWSDSGITAESIGRVRDALIAAGSIQALELPGLSEERAQVIAGGVVILEAVFAALGVEQMGVCETSMREGLLYDMLGRAMQRDPRAGAIAALVERYAVDRSQAGRVHETAWRLFDQVAAAWHLEPIDRDVLGWCADIHEIGLAIAHSQHHLHGAYIVAHSDLAGFSQQGQQLLETILRSHRRRPQRSAFEALPERLRTIARRLTALLRLAVLLHRGRTSEPLPPLSLRAGARALRLNLPALWLDQHPLTRADLEQECDYFKPLGLKLEIGTR</sequence>
<accession>A0A2W5KTX9</accession>
<evidence type="ECO:0000256" key="1">
    <source>
        <dbReference type="ARBA" id="ARBA00001946"/>
    </source>
</evidence>
<keyword evidence="9" id="KW-0472">Membrane</keyword>
<evidence type="ECO:0000256" key="8">
    <source>
        <dbReference type="ARBA" id="ARBA00022801"/>
    </source>
</evidence>
<evidence type="ECO:0000313" key="13">
    <source>
        <dbReference type="EMBL" id="PZQ18285.1"/>
    </source>
</evidence>
<dbReference type="Proteomes" id="UP000249046">
    <property type="component" value="Unassembled WGS sequence"/>
</dbReference>
<keyword evidence="7" id="KW-1003">Cell membrane</keyword>
<name>A0A2W5KTX9_9GAMM</name>
<evidence type="ECO:0000256" key="7">
    <source>
        <dbReference type="ARBA" id="ARBA00022475"/>
    </source>
</evidence>
<evidence type="ECO:0000256" key="4">
    <source>
        <dbReference type="ARBA" id="ARBA00011738"/>
    </source>
</evidence>
<comment type="subcellular location">
    <subcellularLocation>
        <location evidence="2">Cell membrane</location>
        <topology evidence="2">Peripheral membrane protein</topology>
    </subcellularLocation>
</comment>
<evidence type="ECO:0000259" key="12">
    <source>
        <dbReference type="Pfam" id="PF21447"/>
    </source>
</evidence>
<dbReference type="EMBL" id="QFPO01000003">
    <property type="protein sequence ID" value="PZQ18285.1"/>
    <property type="molecule type" value="Genomic_DNA"/>
</dbReference>
<feature type="domain" description="Ppx/GppA phosphatase C-terminal" evidence="12">
    <location>
        <begin position="336"/>
        <end position="507"/>
    </location>
</feature>
<dbReference type="Pfam" id="PF02541">
    <property type="entry name" value="Ppx-GppA"/>
    <property type="match status" value="1"/>
</dbReference>
<dbReference type="PANTHER" id="PTHR30005:SF14">
    <property type="entry name" value="EXOPOLYPHOSPHATASE"/>
    <property type="match status" value="1"/>
</dbReference>
<evidence type="ECO:0000256" key="5">
    <source>
        <dbReference type="ARBA" id="ARBA00012451"/>
    </source>
</evidence>
<dbReference type="NCBIfam" id="TIGR03706">
    <property type="entry name" value="exo_poly_only"/>
    <property type="match status" value="1"/>
</dbReference>
<comment type="catalytic activity">
    <reaction evidence="10">
        <text>[phosphate](n) + H2O = [phosphate](n-1) + phosphate + H(+)</text>
        <dbReference type="Rhea" id="RHEA:21528"/>
        <dbReference type="Rhea" id="RHEA-COMP:9859"/>
        <dbReference type="Rhea" id="RHEA-COMP:14279"/>
        <dbReference type="ChEBI" id="CHEBI:15377"/>
        <dbReference type="ChEBI" id="CHEBI:15378"/>
        <dbReference type="ChEBI" id="CHEBI:16838"/>
        <dbReference type="ChEBI" id="CHEBI:43474"/>
        <dbReference type="EC" id="3.6.1.11"/>
    </reaction>
</comment>
<dbReference type="FunFam" id="3.30.420.40:FF:000023">
    <property type="entry name" value="Guanosine-5'-triphosphate,3'-diphosphate pyrophosphatase"/>
    <property type="match status" value="1"/>
</dbReference>
<dbReference type="PANTHER" id="PTHR30005">
    <property type="entry name" value="EXOPOLYPHOSPHATASE"/>
    <property type="match status" value="1"/>
</dbReference>
<dbReference type="InterPro" id="IPR030673">
    <property type="entry name" value="PyroPPase_GppA_Ppx"/>
</dbReference>
<evidence type="ECO:0000256" key="2">
    <source>
        <dbReference type="ARBA" id="ARBA00004202"/>
    </source>
</evidence>
<dbReference type="Gene3D" id="1.10.3210.10">
    <property type="entry name" value="Hypothetical protein af1432"/>
    <property type="match status" value="1"/>
</dbReference>
<dbReference type="InterPro" id="IPR043129">
    <property type="entry name" value="ATPase_NBD"/>
</dbReference>
<dbReference type="Pfam" id="PF21447">
    <property type="entry name" value="Ppx-GppA_III"/>
    <property type="match status" value="1"/>
</dbReference>
<evidence type="ECO:0000256" key="9">
    <source>
        <dbReference type="ARBA" id="ARBA00023136"/>
    </source>
</evidence>
<comment type="similarity">
    <text evidence="3">Belongs to the GppA/Ppx family.</text>
</comment>
<protein>
    <recommendedName>
        <fullName evidence="6">Exopolyphosphatase</fullName>
        <ecNumber evidence="5">3.6.1.11</ecNumber>
    </recommendedName>
</protein>
<gene>
    <name evidence="13" type="primary">ppx</name>
    <name evidence="13" type="ORF">DI564_02940</name>
</gene>
<dbReference type="AlphaFoldDB" id="A0A2W5KTX9"/>
<evidence type="ECO:0000313" key="14">
    <source>
        <dbReference type="Proteomes" id="UP000249046"/>
    </source>
</evidence>
<keyword evidence="8" id="KW-0378">Hydrolase</keyword>
<dbReference type="Gene3D" id="3.30.420.150">
    <property type="entry name" value="Exopolyphosphatase. Domain 2"/>
    <property type="match status" value="1"/>
</dbReference>
<evidence type="ECO:0000256" key="6">
    <source>
        <dbReference type="ARBA" id="ARBA00020416"/>
    </source>
</evidence>
<dbReference type="CDD" id="cd24053">
    <property type="entry name" value="ASKHA_NBD_EcPPX-GppA-like"/>
    <property type="match status" value="1"/>
</dbReference>
<dbReference type="SUPFAM" id="SSF53067">
    <property type="entry name" value="Actin-like ATPase domain"/>
    <property type="match status" value="2"/>
</dbReference>
<dbReference type="GO" id="GO:0006798">
    <property type="term" value="P:polyphosphate catabolic process"/>
    <property type="evidence" value="ECO:0007669"/>
    <property type="project" value="TreeGrafter"/>
</dbReference>
<dbReference type="SUPFAM" id="SSF109604">
    <property type="entry name" value="HD-domain/PDEase-like"/>
    <property type="match status" value="1"/>
</dbReference>
<dbReference type="FunFam" id="3.30.420.150:FF:000001">
    <property type="entry name" value="Guanosine-5'-triphosphate,3'-diphosphate pyrophosphatase"/>
    <property type="match status" value="1"/>
</dbReference>
<dbReference type="InterPro" id="IPR022371">
    <property type="entry name" value="Exopolyphosphatase"/>
</dbReference>
<dbReference type="InterPro" id="IPR050273">
    <property type="entry name" value="GppA/Ppx_hydrolase"/>
</dbReference>
<comment type="cofactor">
    <cofactor evidence="1">
        <name>Mg(2+)</name>
        <dbReference type="ChEBI" id="CHEBI:18420"/>
    </cofactor>
</comment>
<comment type="subunit">
    <text evidence="4">Homodimer.</text>
</comment>